<dbReference type="AlphaFoldDB" id="A0A0N0NN81"/>
<evidence type="ECO:0000313" key="3">
    <source>
        <dbReference type="EMBL" id="KPI41069.1"/>
    </source>
</evidence>
<gene>
    <name evidence="3" type="ORF">AB675_7941</name>
</gene>
<evidence type="ECO:0000313" key="4">
    <source>
        <dbReference type="Proteomes" id="UP000038010"/>
    </source>
</evidence>
<organism evidence="3 4">
    <name type="scientific">Cyphellophora attinorum</name>
    <dbReference type="NCBI Taxonomy" id="1664694"/>
    <lineage>
        <taxon>Eukaryota</taxon>
        <taxon>Fungi</taxon>
        <taxon>Dikarya</taxon>
        <taxon>Ascomycota</taxon>
        <taxon>Pezizomycotina</taxon>
        <taxon>Eurotiomycetes</taxon>
        <taxon>Chaetothyriomycetidae</taxon>
        <taxon>Chaetothyriales</taxon>
        <taxon>Cyphellophoraceae</taxon>
        <taxon>Cyphellophora</taxon>
    </lineage>
</organism>
<dbReference type="RefSeq" id="XP_018001032.1">
    <property type="nucleotide sequence ID" value="XM_018148348.1"/>
</dbReference>
<feature type="domain" description="F-box" evidence="2">
    <location>
        <begin position="49"/>
        <end position="96"/>
    </location>
</feature>
<proteinExistence type="predicted"/>
<keyword evidence="4" id="KW-1185">Reference proteome</keyword>
<dbReference type="PROSITE" id="PS50181">
    <property type="entry name" value="FBOX"/>
    <property type="match status" value="1"/>
</dbReference>
<sequence>MAPTSKSHRKAIEQAAKKQKAHKRTKHNLRRAKEERRKIKALKEAANRPGNLQSLPTEITDRILGYSESPEVVSVALACPTVYRILRARHGRLQNVLSATNLPRNQFFFNLSYRWRRADTGKLWDFVATKKPGCVILCDRTDLWGHWLRWVRVDAMLAALQQYTTRRLGNNYFHTECECNKKLEQRVSAYNILLEALPTNRRIALRKDLTKAERVALVADRSSRRAELQLEQQKCVLALRLIEKFR</sequence>
<evidence type="ECO:0000256" key="1">
    <source>
        <dbReference type="SAM" id="MobiDB-lite"/>
    </source>
</evidence>
<comment type="caution">
    <text evidence="3">The sequence shown here is derived from an EMBL/GenBank/DDBJ whole genome shotgun (WGS) entry which is preliminary data.</text>
</comment>
<dbReference type="VEuPathDB" id="FungiDB:AB675_7941"/>
<dbReference type="GeneID" id="28740227"/>
<feature type="compositionally biased region" description="Basic residues" evidence="1">
    <location>
        <begin position="17"/>
        <end position="30"/>
    </location>
</feature>
<accession>A0A0N0NN81</accession>
<evidence type="ECO:0000259" key="2">
    <source>
        <dbReference type="PROSITE" id="PS50181"/>
    </source>
</evidence>
<dbReference type="EMBL" id="LFJN01000010">
    <property type="protein sequence ID" value="KPI41069.1"/>
    <property type="molecule type" value="Genomic_DNA"/>
</dbReference>
<dbReference type="Proteomes" id="UP000038010">
    <property type="component" value="Unassembled WGS sequence"/>
</dbReference>
<reference evidence="3 4" key="1">
    <citation type="submission" date="2015-06" db="EMBL/GenBank/DDBJ databases">
        <title>Draft genome of the ant-associated black yeast Phialophora attae CBS 131958.</title>
        <authorList>
            <person name="Moreno L.F."/>
            <person name="Stielow B.J."/>
            <person name="de Hoog S."/>
            <person name="Vicente V.A."/>
            <person name="Weiss V.A."/>
            <person name="de Vries M."/>
            <person name="Cruz L.M."/>
            <person name="Souza E.M."/>
        </authorList>
    </citation>
    <scope>NUCLEOTIDE SEQUENCE [LARGE SCALE GENOMIC DNA]</scope>
    <source>
        <strain evidence="3 4">CBS 131958</strain>
    </source>
</reference>
<name>A0A0N0NN81_9EURO</name>
<protein>
    <recommendedName>
        <fullName evidence="2">F-box domain-containing protein</fullName>
    </recommendedName>
</protein>
<feature type="region of interest" description="Disordered" evidence="1">
    <location>
        <begin position="1"/>
        <end position="35"/>
    </location>
</feature>
<dbReference type="InterPro" id="IPR001810">
    <property type="entry name" value="F-box_dom"/>
</dbReference>